<comment type="caution">
    <text evidence="2">The sequence shown here is derived from an EMBL/GenBank/DDBJ whole genome shotgun (WGS) entry which is preliminary data.</text>
</comment>
<name>L1N5N8_9BACT</name>
<reference evidence="2 3" key="1">
    <citation type="submission" date="2012-05" db="EMBL/GenBank/DDBJ databases">
        <authorList>
            <person name="Weinstock G."/>
            <person name="Sodergren E."/>
            <person name="Lobos E.A."/>
            <person name="Fulton L."/>
            <person name="Fulton R."/>
            <person name="Courtney L."/>
            <person name="Fronick C."/>
            <person name="O'Laughlin M."/>
            <person name="Godfrey J."/>
            <person name="Wilson R.M."/>
            <person name="Miner T."/>
            <person name="Farmer C."/>
            <person name="Delehaunty K."/>
            <person name="Cordes M."/>
            <person name="Minx P."/>
            <person name="Tomlinson C."/>
            <person name="Chen J."/>
            <person name="Wollam A."/>
            <person name="Pepin K.H."/>
            <person name="Bhonagiri V."/>
            <person name="Zhang X."/>
            <person name="Suruliraj S."/>
            <person name="Warren W."/>
            <person name="Mitreva M."/>
            <person name="Mardis E.R."/>
            <person name="Wilson R.K."/>
        </authorList>
    </citation>
    <scope>NUCLEOTIDE SEQUENCE [LARGE SCALE GENOMIC DNA]</scope>
    <source>
        <strain evidence="2 3">F0055</strain>
    </source>
</reference>
<evidence type="ECO:0000313" key="2">
    <source>
        <dbReference type="EMBL" id="EKX98584.1"/>
    </source>
</evidence>
<sequence length="69" mass="7894">MKRNTSIRIVEELLLHPINGKMPYVKPMSQVIKVEDEAFFCTSVKGAETGNRQQQWEEEEIGEGGEDEL</sequence>
<feature type="compositionally biased region" description="Acidic residues" evidence="1">
    <location>
        <begin position="56"/>
        <end position="69"/>
    </location>
</feature>
<dbReference type="EMBL" id="AMEP01000109">
    <property type="protein sequence ID" value="EKX98584.1"/>
    <property type="molecule type" value="Genomic_DNA"/>
</dbReference>
<protein>
    <submittedName>
        <fullName evidence="2">Uncharacterized protein</fullName>
    </submittedName>
</protein>
<dbReference type="RefSeq" id="WP_009163233.1">
    <property type="nucleotide sequence ID" value="NZ_KB291008.1"/>
</dbReference>
<dbReference type="AlphaFoldDB" id="L1N5N8"/>
<dbReference type="HOGENOM" id="CLU_2772501_0_0_10"/>
<evidence type="ECO:0000313" key="3">
    <source>
        <dbReference type="Proteomes" id="UP000010433"/>
    </source>
</evidence>
<dbReference type="PATRIC" id="fig|1127699.3.peg.1767"/>
<accession>L1N5N8</accession>
<organism evidence="2 3">
    <name type="scientific">Hoylesella saccharolytica F0055</name>
    <dbReference type="NCBI Taxonomy" id="1127699"/>
    <lineage>
        <taxon>Bacteria</taxon>
        <taxon>Pseudomonadati</taxon>
        <taxon>Bacteroidota</taxon>
        <taxon>Bacteroidia</taxon>
        <taxon>Bacteroidales</taxon>
        <taxon>Prevotellaceae</taxon>
        <taxon>Hoylesella</taxon>
    </lineage>
</organism>
<dbReference type="Proteomes" id="UP000010433">
    <property type="component" value="Unassembled WGS sequence"/>
</dbReference>
<keyword evidence="3" id="KW-1185">Reference proteome</keyword>
<gene>
    <name evidence="2" type="ORF">HMPREF9151_01926</name>
</gene>
<feature type="region of interest" description="Disordered" evidence="1">
    <location>
        <begin position="49"/>
        <end position="69"/>
    </location>
</feature>
<dbReference type="STRING" id="1127699.HMPREF9151_01926"/>
<evidence type="ECO:0000256" key="1">
    <source>
        <dbReference type="SAM" id="MobiDB-lite"/>
    </source>
</evidence>
<proteinExistence type="predicted"/>